<evidence type="ECO:0000313" key="2">
    <source>
        <dbReference type="Proteomes" id="UP000242560"/>
    </source>
</evidence>
<dbReference type="Proteomes" id="UP000242560">
    <property type="component" value="Unassembled WGS sequence"/>
</dbReference>
<keyword evidence="2" id="KW-1185">Reference proteome</keyword>
<evidence type="ECO:0000313" key="1">
    <source>
        <dbReference type="EMBL" id="SFI77959.1"/>
    </source>
</evidence>
<protein>
    <submittedName>
        <fullName evidence="1">TIGR02687 family protein</fullName>
    </submittedName>
</protein>
<dbReference type="RefSeq" id="WP_089819307.1">
    <property type="nucleotide sequence ID" value="NZ_FORQ01000001.1"/>
</dbReference>
<dbReference type="SUPFAM" id="SSF53649">
    <property type="entry name" value="Alkaline phosphatase-like"/>
    <property type="match status" value="1"/>
</dbReference>
<proteinExistence type="predicted"/>
<accession>A0A1I3KZP4</accession>
<dbReference type="NCBIfam" id="TIGR02687">
    <property type="entry name" value="BREX-1 system phosphatase PglZ type A"/>
    <property type="match status" value="1"/>
</dbReference>
<dbReference type="InterPro" id="IPR014060">
    <property type="entry name" value="PglZ"/>
</dbReference>
<organism evidence="1 2">
    <name type="scientific">Kaistella treverensis</name>
    <dbReference type="NCBI Taxonomy" id="631455"/>
    <lineage>
        <taxon>Bacteria</taxon>
        <taxon>Pseudomonadati</taxon>
        <taxon>Bacteroidota</taxon>
        <taxon>Flavobacteriia</taxon>
        <taxon>Flavobacteriales</taxon>
        <taxon>Weeksellaceae</taxon>
        <taxon>Chryseobacterium group</taxon>
        <taxon>Kaistella</taxon>
    </lineage>
</organism>
<gene>
    <name evidence="1" type="ORF">SAMN05421638_1112</name>
</gene>
<dbReference type="Pfam" id="PF08665">
    <property type="entry name" value="PglZ"/>
    <property type="match status" value="1"/>
</dbReference>
<name>A0A1I3KZP4_9FLAO</name>
<dbReference type="AlphaFoldDB" id="A0A1I3KZP4"/>
<sequence length="828" mass="97474">MNKIEEALIKLFGKHRIIFWYDENNELMDQYDELSLEQVRKIHVQGNEFEVKHIVVKQFPTEKFLLYFNTKRPVNEENWLLDLELAHYLFQTDQEAMFLQEMGLGYHLKELVGNHLEFFKAKDRRQKLKEYIDRDDDFFNIQYKMLAILFGTENISLPTFVHTFASSFIDQSDRYEKDLDRFNLKEFFWKEIERKYKYFNSTPSIYDFLLEVFANNFTLGQNSKLSKESRLLLSLWKDTFQFREYFGKISDQIAADTDVEAKLNSAKIEDILSDDSFKLIDLKIIHELVHLISIEEISVEKVGQIVKERENKFWYREYENFYQSTLYAAQLISLIRKYGNSKYDSFAEGVADYAKRLYEVDQTYRKFVWSYRKTNQNKVLSELSAKIEKVYSNDWLMVYGNNWQSVIDKMTKWESPHIQSQFYNTHLKSSFQKQQRLFVIISDAFRYECAEEFTRRLQTENRYEATITPMVSSLPSYTNLGMASLLPHRKLTIQEDTDAVFADGMSTQGVQSRTKVLETNAGSRATAIKAEDFMRMNSAKEGREFVKQYDLIYIYHNRIDKTGDDKVSETKVFEAVEEEMVFLMDMLKKINNMNGYNMFITSDHGFIYQHHELDESDFSTSKHSGEIWKENRRFIIGKNLSNDEVTKKFNGENIGLQEGVDVLIPKSINRLRVKGAGSRFVHGGSTLQEIVIPVIKISKRRQDTTTQVDIDIIKSTDKITTNLLAVSFIQTDLVSNQVLPLTIRAVIRAEDGEDLSDQFKFKFDIGEGSERQREVKHRFQLSSKASGKYKNQRVKLIIEEPVDGSTKWKLYKEFYYTLNISFTNDFDD</sequence>
<dbReference type="EMBL" id="FORQ01000001">
    <property type="protein sequence ID" value="SFI77959.1"/>
    <property type="molecule type" value="Genomic_DNA"/>
</dbReference>
<dbReference type="InterPro" id="IPR017850">
    <property type="entry name" value="Alkaline_phosphatase_core_sf"/>
</dbReference>
<reference evidence="2" key="1">
    <citation type="submission" date="2016-10" db="EMBL/GenBank/DDBJ databases">
        <authorList>
            <person name="Varghese N."/>
            <person name="Submissions S."/>
        </authorList>
    </citation>
    <scope>NUCLEOTIDE SEQUENCE [LARGE SCALE GENOMIC DNA]</scope>
    <source>
        <strain evidence="2">DSM 22251</strain>
    </source>
</reference>